<feature type="compositionally biased region" description="Pro residues" evidence="2">
    <location>
        <begin position="152"/>
        <end position="166"/>
    </location>
</feature>
<dbReference type="RefSeq" id="WP_323250487.1">
    <property type="nucleotide sequence ID" value="NZ_JAYFUL010000023.1"/>
</dbReference>
<reference evidence="3 4" key="1">
    <citation type="submission" date="2023-12" db="EMBL/GenBank/DDBJ databases">
        <title>Novel species of the genus Arcicella isolated from rivers.</title>
        <authorList>
            <person name="Lu H."/>
        </authorList>
    </citation>
    <scope>NUCLEOTIDE SEQUENCE [LARGE SCALE GENOMIC DNA]</scope>
    <source>
        <strain evidence="3 4">LMG 21963</strain>
    </source>
</reference>
<dbReference type="EMBL" id="JAYFUL010000023">
    <property type="protein sequence ID" value="MEA5258989.1"/>
    <property type="molecule type" value="Genomic_DNA"/>
</dbReference>
<dbReference type="Gene3D" id="1.25.40.10">
    <property type="entry name" value="Tetratricopeptide repeat domain"/>
    <property type="match status" value="1"/>
</dbReference>
<dbReference type="PROSITE" id="PS50005">
    <property type="entry name" value="TPR"/>
    <property type="match status" value="1"/>
</dbReference>
<evidence type="ECO:0000256" key="1">
    <source>
        <dbReference type="PROSITE-ProRule" id="PRU00339"/>
    </source>
</evidence>
<proteinExistence type="predicted"/>
<name>A0ABU5QQ89_9BACT</name>
<evidence type="ECO:0000313" key="4">
    <source>
        <dbReference type="Proteomes" id="UP001304671"/>
    </source>
</evidence>
<dbReference type="SUPFAM" id="SSF48452">
    <property type="entry name" value="TPR-like"/>
    <property type="match status" value="1"/>
</dbReference>
<comment type="caution">
    <text evidence="3">The sequence shown here is derived from an EMBL/GenBank/DDBJ whole genome shotgun (WGS) entry which is preliminary data.</text>
</comment>
<dbReference type="Proteomes" id="UP001304671">
    <property type="component" value="Unassembled WGS sequence"/>
</dbReference>
<keyword evidence="1" id="KW-0802">TPR repeat</keyword>
<feature type="region of interest" description="Disordered" evidence="2">
    <location>
        <begin position="145"/>
        <end position="169"/>
    </location>
</feature>
<accession>A0ABU5QQ89</accession>
<protein>
    <submittedName>
        <fullName evidence="3">Tetratricopeptide repeat protein</fullName>
    </submittedName>
</protein>
<organism evidence="3 4">
    <name type="scientific">Arcicella aquatica</name>
    <dbReference type="NCBI Taxonomy" id="217141"/>
    <lineage>
        <taxon>Bacteria</taxon>
        <taxon>Pseudomonadati</taxon>
        <taxon>Bacteroidota</taxon>
        <taxon>Cytophagia</taxon>
        <taxon>Cytophagales</taxon>
        <taxon>Flectobacillaceae</taxon>
        <taxon>Arcicella</taxon>
    </lineage>
</organism>
<dbReference type="InterPro" id="IPR019734">
    <property type="entry name" value="TPR_rpt"/>
</dbReference>
<keyword evidence="4" id="KW-1185">Reference proteome</keyword>
<evidence type="ECO:0000256" key="2">
    <source>
        <dbReference type="SAM" id="MobiDB-lite"/>
    </source>
</evidence>
<dbReference type="InterPro" id="IPR011990">
    <property type="entry name" value="TPR-like_helical_dom_sf"/>
</dbReference>
<evidence type="ECO:0000313" key="3">
    <source>
        <dbReference type="EMBL" id="MEA5258989.1"/>
    </source>
</evidence>
<gene>
    <name evidence="3" type="ORF">VB264_14430</name>
</gene>
<feature type="repeat" description="TPR" evidence="1">
    <location>
        <begin position="96"/>
        <end position="129"/>
    </location>
</feature>
<sequence length="230" mass="26411">MLNQFVLYIFLWILDNGSFSKVNTRNRAKVEAMIAFRKKDYREAANQYLILSKQSIFTPPEVSLNYAHALFEAKDTLAARQIYARLSGLKEAKLTSTTLVQLGLIFCNQQDTAKALTLFKKALVMMPENNIARFNYELLKRRFKPKQESTSKPPPPSTQKIPPKPPTQENVEVAKNESQQELLKTLKNYGLTVDKAKAILDAMKSSEIQYIQQRQVNTKNPNKLITKQNW</sequence>